<dbReference type="EMBL" id="JBHMEI010000044">
    <property type="protein sequence ID" value="MFB9207015.1"/>
    <property type="molecule type" value="Genomic_DNA"/>
</dbReference>
<keyword evidence="4" id="KW-1185">Reference proteome</keyword>
<keyword evidence="3" id="KW-0067">ATP-binding</keyword>
<dbReference type="InterPro" id="IPR050267">
    <property type="entry name" value="Anti-sigma-factor_SerPK"/>
</dbReference>
<dbReference type="CDD" id="cd16936">
    <property type="entry name" value="HATPase_RsbW-like"/>
    <property type="match status" value="1"/>
</dbReference>
<dbReference type="RefSeq" id="WP_189650399.1">
    <property type="nucleotide sequence ID" value="NZ_BMRC01000013.1"/>
</dbReference>
<dbReference type="SUPFAM" id="SSF55874">
    <property type="entry name" value="ATPase domain of HSP90 chaperone/DNA topoisomerase II/histidine kinase"/>
    <property type="match status" value="1"/>
</dbReference>
<dbReference type="Pfam" id="PF13581">
    <property type="entry name" value="HATPase_c_2"/>
    <property type="match status" value="1"/>
</dbReference>
<keyword evidence="1" id="KW-0418">Kinase</keyword>
<dbReference type="InterPro" id="IPR003594">
    <property type="entry name" value="HATPase_dom"/>
</dbReference>
<keyword evidence="1" id="KW-0808">Transferase</keyword>
<name>A0ABV5IR38_9ACTN</name>
<dbReference type="PANTHER" id="PTHR35526:SF6">
    <property type="entry name" value="SLR1861 PROTEIN"/>
    <property type="match status" value="1"/>
</dbReference>
<evidence type="ECO:0000256" key="1">
    <source>
        <dbReference type="ARBA" id="ARBA00022527"/>
    </source>
</evidence>
<keyword evidence="1" id="KW-0723">Serine/threonine-protein kinase</keyword>
<dbReference type="PANTHER" id="PTHR35526">
    <property type="entry name" value="ANTI-SIGMA-F FACTOR RSBW-RELATED"/>
    <property type="match status" value="1"/>
</dbReference>
<keyword evidence="3" id="KW-0547">Nucleotide-binding</keyword>
<gene>
    <name evidence="3" type="ORF">ACFFV7_37890</name>
</gene>
<dbReference type="Gene3D" id="3.30.565.10">
    <property type="entry name" value="Histidine kinase-like ATPase, C-terminal domain"/>
    <property type="match status" value="1"/>
</dbReference>
<dbReference type="Proteomes" id="UP001589647">
    <property type="component" value="Unassembled WGS sequence"/>
</dbReference>
<comment type="caution">
    <text evidence="3">The sequence shown here is derived from an EMBL/GenBank/DDBJ whole genome shotgun (WGS) entry which is preliminary data.</text>
</comment>
<proteinExistence type="predicted"/>
<dbReference type="GO" id="GO:0005524">
    <property type="term" value="F:ATP binding"/>
    <property type="evidence" value="ECO:0007669"/>
    <property type="project" value="UniProtKB-KW"/>
</dbReference>
<evidence type="ECO:0000313" key="4">
    <source>
        <dbReference type="Proteomes" id="UP001589647"/>
    </source>
</evidence>
<accession>A0ABV5IR38</accession>
<evidence type="ECO:0000259" key="2">
    <source>
        <dbReference type="Pfam" id="PF13581"/>
    </source>
</evidence>
<evidence type="ECO:0000313" key="3">
    <source>
        <dbReference type="EMBL" id="MFB9207015.1"/>
    </source>
</evidence>
<organism evidence="3 4">
    <name type="scientific">Nonomuraea spiralis</name>
    <dbReference type="NCBI Taxonomy" id="46182"/>
    <lineage>
        <taxon>Bacteria</taxon>
        <taxon>Bacillati</taxon>
        <taxon>Actinomycetota</taxon>
        <taxon>Actinomycetes</taxon>
        <taxon>Streptosporangiales</taxon>
        <taxon>Streptosporangiaceae</taxon>
        <taxon>Nonomuraea</taxon>
    </lineage>
</organism>
<sequence length="143" mass="15987">MRSPNRQAMDRISLPAEPEALDELVDYVQTLSAMGGLTRTRAHWLRLAAEELIVNIITHGHRDRPGEVELTGGVEPGRVWLRLVDSAPPFDPTAYEAVPDLERPLGEREPGGLGVYLARTVADQIRYEYVSGRNQTTIIMNRV</sequence>
<dbReference type="InterPro" id="IPR036890">
    <property type="entry name" value="HATPase_C_sf"/>
</dbReference>
<feature type="domain" description="Histidine kinase/HSP90-like ATPase" evidence="2">
    <location>
        <begin position="14"/>
        <end position="139"/>
    </location>
</feature>
<reference evidence="3 4" key="1">
    <citation type="submission" date="2024-09" db="EMBL/GenBank/DDBJ databases">
        <authorList>
            <person name="Sun Q."/>
            <person name="Mori K."/>
        </authorList>
    </citation>
    <scope>NUCLEOTIDE SEQUENCE [LARGE SCALE GENOMIC DNA]</scope>
    <source>
        <strain evidence="3 4">CCM 3426</strain>
    </source>
</reference>
<protein>
    <submittedName>
        <fullName evidence="3">ATP-binding protein</fullName>
    </submittedName>
</protein>